<organism evidence="2 3">
    <name type="scientific">Microlunatus aurantiacus</name>
    <dbReference type="NCBI Taxonomy" id="446786"/>
    <lineage>
        <taxon>Bacteria</taxon>
        <taxon>Bacillati</taxon>
        <taxon>Actinomycetota</taxon>
        <taxon>Actinomycetes</taxon>
        <taxon>Propionibacteriales</taxon>
        <taxon>Propionibacteriaceae</taxon>
        <taxon>Microlunatus</taxon>
    </lineage>
</organism>
<evidence type="ECO:0000313" key="3">
    <source>
        <dbReference type="Proteomes" id="UP001500051"/>
    </source>
</evidence>
<proteinExistence type="predicted"/>
<dbReference type="EMBL" id="BAAAYX010000014">
    <property type="protein sequence ID" value="GAA3712036.1"/>
    <property type="molecule type" value="Genomic_DNA"/>
</dbReference>
<name>A0ABP7E192_9ACTN</name>
<dbReference type="PROSITE" id="PS51186">
    <property type="entry name" value="GNAT"/>
    <property type="match status" value="1"/>
</dbReference>
<evidence type="ECO:0000313" key="2">
    <source>
        <dbReference type="EMBL" id="GAA3712036.1"/>
    </source>
</evidence>
<feature type="domain" description="N-acetyltransferase" evidence="1">
    <location>
        <begin position="3"/>
        <end position="149"/>
    </location>
</feature>
<dbReference type="Pfam" id="PF00583">
    <property type="entry name" value="Acetyltransf_1"/>
    <property type="match status" value="1"/>
</dbReference>
<gene>
    <name evidence="2" type="ORF">GCM10022204_33610</name>
</gene>
<dbReference type="InterPro" id="IPR000182">
    <property type="entry name" value="GNAT_dom"/>
</dbReference>
<evidence type="ECO:0000259" key="1">
    <source>
        <dbReference type="PROSITE" id="PS51186"/>
    </source>
</evidence>
<dbReference type="Proteomes" id="UP001500051">
    <property type="component" value="Unassembled WGS sequence"/>
</dbReference>
<protein>
    <recommendedName>
        <fullName evidence="1">N-acetyltransferase domain-containing protein</fullName>
    </recommendedName>
</protein>
<dbReference type="SUPFAM" id="SSF55729">
    <property type="entry name" value="Acyl-CoA N-acyltransferases (Nat)"/>
    <property type="match status" value="1"/>
</dbReference>
<keyword evidence="3" id="KW-1185">Reference proteome</keyword>
<comment type="caution">
    <text evidence="2">The sequence shown here is derived from an EMBL/GenBank/DDBJ whole genome shotgun (WGS) entry which is preliminary data.</text>
</comment>
<dbReference type="RefSeq" id="WP_344813608.1">
    <property type="nucleotide sequence ID" value="NZ_BAAAYX010000014.1"/>
</dbReference>
<reference evidence="3" key="1">
    <citation type="journal article" date="2019" name="Int. J. Syst. Evol. Microbiol.">
        <title>The Global Catalogue of Microorganisms (GCM) 10K type strain sequencing project: providing services to taxonomists for standard genome sequencing and annotation.</title>
        <authorList>
            <consortium name="The Broad Institute Genomics Platform"/>
            <consortium name="The Broad Institute Genome Sequencing Center for Infectious Disease"/>
            <person name="Wu L."/>
            <person name="Ma J."/>
        </authorList>
    </citation>
    <scope>NUCLEOTIDE SEQUENCE [LARGE SCALE GENOMIC DNA]</scope>
    <source>
        <strain evidence="3">JCM 16548</strain>
    </source>
</reference>
<dbReference type="Gene3D" id="3.40.630.30">
    <property type="match status" value="1"/>
</dbReference>
<dbReference type="InterPro" id="IPR016181">
    <property type="entry name" value="Acyl_CoA_acyltransferase"/>
</dbReference>
<sequence length="238" mass="25979">MSLTVRVATPEDRRAAFDTVLAPSFVLDELEPYEEFETKLEDGVTTLLVGVDDASGEVVAAAVFVNVRAASAVVLRQMATREDLRGTGLGTELYHGFIATLEETEQPSLVLAEVQHPDHHEAHPRHGDPLSRLRFYDRFDALILDVPYYQPALSAGQQPVYGLLLLALYVRPDLINPARTHLDPPENLLFALRSLLYADGDPDEAAAAKLLAAASVSRVRLVPTRDYASVTPGLPSTP</sequence>
<accession>A0ABP7E192</accession>